<organism evidence="1 2">
    <name type="scientific">Zosterops borbonicus</name>
    <dbReference type="NCBI Taxonomy" id="364589"/>
    <lineage>
        <taxon>Eukaryota</taxon>
        <taxon>Metazoa</taxon>
        <taxon>Chordata</taxon>
        <taxon>Craniata</taxon>
        <taxon>Vertebrata</taxon>
        <taxon>Euteleostomi</taxon>
        <taxon>Archelosauria</taxon>
        <taxon>Archosauria</taxon>
        <taxon>Dinosauria</taxon>
        <taxon>Saurischia</taxon>
        <taxon>Theropoda</taxon>
        <taxon>Coelurosauria</taxon>
        <taxon>Aves</taxon>
        <taxon>Neognathae</taxon>
        <taxon>Neoaves</taxon>
        <taxon>Telluraves</taxon>
        <taxon>Australaves</taxon>
        <taxon>Passeriformes</taxon>
        <taxon>Sylvioidea</taxon>
        <taxon>Zosteropidae</taxon>
        <taxon>Zosterops</taxon>
    </lineage>
</organism>
<keyword evidence="2" id="KW-1185">Reference proteome</keyword>
<evidence type="ECO:0000313" key="2">
    <source>
        <dbReference type="Proteomes" id="UP000796761"/>
    </source>
</evidence>
<accession>A0A8K1LHY9</accession>
<reference evidence="1" key="1">
    <citation type="submission" date="2019-04" db="EMBL/GenBank/DDBJ databases">
        <title>Genome assembly of Zosterops borbonicus 15179.</title>
        <authorList>
            <person name="Leroy T."/>
            <person name="Anselmetti Y."/>
            <person name="Tilak M.-K."/>
            <person name="Nabholz B."/>
        </authorList>
    </citation>
    <scope>NUCLEOTIDE SEQUENCE</scope>
    <source>
        <strain evidence="1">HGM_15179</strain>
        <tissue evidence="1">Muscle</tissue>
    </source>
</reference>
<dbReference type="Proteomes" id="UP000796761">
    <property type="component" value="Unassembled WGS sequence"/>
</dbReference>
<proteinExistence type="predicted"/>
<gene>
    <name evidence="1" type="ORF">HGM15179_012457</name>
</gene>
<protein>
    <submittedName>
        <fullName evidence="1">Uncharacterized protein</fullName>
    </submittedName>
</protein>
<name>A0A8K1LHY9_9PASS</name>
<comment type="caution">
    <text evidence="1">The sequence shown here is derived from an EMBL/GenBank/DDBJ whole genome shotgun (WGS) entry which is preliminary data.</text>
</comment>
<dbReference type="AlphaFoldDB" id="A0A8K1LHY9"/>
<dbReference type="EMBL" id="SWJQ01000420">
    <property type="protein sequence ID" value="TRZ14644.1"/>
    <property type="molecule type" value="Genomic_DNA"/>
</dbReference>
<sequence>MSPYVDRWAIQLPQFCWMDNRDYKQSRRFLDFVDDDFLLQALEEPTKSNDMLALLLYDKEDLMGNVKASESFSWILTVSGRVRMKLIL</sequence>
<evidence type="ECO:0000313" key="1">
    <source>
        <dbReference type="EMBL" id="TRZ14644.1"/>
    </source>
</evidence>